<evidence type="ECO:0000256" key="2">
    <source>
        <dbReference type="ARBA" id="ARBA00005063"/>
    </source>
</evidence>
<comment type="catalytic activity">
    <reaction evidence="8 9">
        <text>(8S)-8-amino-7-oxononanoate + S-adenosyl-L-methionine = S-adenosyl-4-methylsulfanyl-2-oxobutanoate + (7R,8S)-7,8-diammoniononanoate</text>
        <dbReference type="Rhea" id="RHEA:16861"/>
        <dbReference type="ChEBI" id="CHEBI:16490"/>
        <dbReference type="ChEBI" id="CHEBI:59789"/>
        <dbReference type="ChEBI" id="CHEBI:149468"/>
        <dbReference type="ChEBI" id="CHEBI:149469"/>
        <dbReference type="EC" id="2.6.1.62"/>
    </reaction>
</comment>
<comment type="pathway">
    <text evidence="2 9">Cofactor biosynthesis; biotin biosynthesis; 7,8-diaminononanoate from 8-amino-7-oxononanoate (SAM route): step 1/1.</text>
</comment>
<dbReference type="InterPro" id="IPR015422">
    <property type="entry name" value="PyrdxlP-dep_Trfase_small"/>
</dbReference>
<dbReference type="SUPFAM" id="SSF53383">
    <property type="entry name" value="PLP-dependent transferases"/>
    <property type="match status" value="1"/>
</dbReference>
<keyword evidence="6 9" id="KW-0093">Biotin biosynthesis</keyword>
<dbReference type="InterPro" id="IPR005814">
    <property type="entry name" value="Aminotrans_3"/>
</dbReference>
<dbReference type="PANTHER" id="PTHR42684:SF17">
    <property type="entry name" value="ADENOSYLMETHIONINE-8-AMINO-7-OXONONANOATE AMINOTRANSFERASE"/>
    <property type="match status" value="1"/>
</dbReference>
<keyword evidence="9" id="KW-0963">Cytoplasm</keyword>
<accession>A0ABS9ACU5</accession>
<organism evidence="10 11">
    <name type="scientific">Billgrantia zhangzhouensis</name>
    <dbReference type="NCBI Taxonomy" id="2733481"/>
    <lineage>
        <taxon>Bacteria</taxon>
        <taxon>Pseudomonadati</taxon>
        <taxon>Pseudomonadota</taxon>
        <taxon>Gammaproteobacteria</taxon>
        <taxon>Oceanospirillales</taxon>
        <taxon>Halomonadaceae</taxon>
        <taxon>Billgrantia</taxon>
    </lineage>
</organism>
<evidence type="ECO:0000256" key="9">
    <source>
        <dbReference type="HAMAP-Rule" id="MF_00834"/>
    </source>
</evidence>
<evidence type="ECO:0000256" key="4">
    <source>
        <dbReference type="ARBA" id="ARBA00022679"/>
    </source>
</evidence>
<dbReference type="PROSITE" id="PS00600">
    <property type="entry name" value="AA_TRANSFER_CLASS_3"/>
    <property type="match status" value="1"/>
</dbReference>
<dbReference type="NCBIfam" id="NF004624">
    <property type="entry name" value="PRK05964.1"/>
    <property type="match status" value="1"/>
</dbReference>
<feature type="binding site" evidence="9">
    <location>
        <position position="137"/>
    </location>
    <ligand>
        <name>substrate</name>
    </ligand>
</feature>
<comment type="caution">
    <text evidence="10">The sequence shown here is derived from an EMBL/GenBank/DDBJ whole genome shotgun (WGS) entry which is preliminary data.</text>
</comment>
<keyword evidence="3 9" id="KW-0032">Aminotransferase</keyword>
<keyword evidence="7 9" id="KW-0663">Pyridoxal phosphate</keyword>
<comment type="subunit">
    <text evidence="9">Homodimer.</text>
</comment>
<feature type="binding site" evidence="9">
    <location>
        <position position="240"/>
    </location>
    <ligand>
        <name>pyridoxal 5'-phosphate</name>
        <dbReference type="ChEBI" id="CHEBI:597326"/>
    </ligand>
</feature>
<comment type="subcellular location">
    <subcellularLocation>
        <location evidence="9">Cytoplasm</location>
    </subcellularLocation>
</comment>
<dbReference type="HAMAP" id="MF_00834">
    <property type="entry name" value="BioA"/>
    <property type="match status" value="1"/>
</dbReference>
<reference evidence="10 11" key="1">
    <citation type="journal article" date="2021" name="Front. Microbiol.">
        <title>Aerobic Denitrification and Heterotrophic Sulfur Oxidation in the Genus Halomonas Revealed by Six Novel Species Characterizations and Genome-Based Analysis.</title>
        <authorList>
            <person name="Wang L."/>
            <person name="Shao Z."/>
        </authorList>
    </citation>
    <scope>NUCLEOTIDE SEQUENCE [LARGE SCALE GENOMIC DNA]</scope>
    <source>
        <strain evidence="10 11">MCCC 1A11036</strain>
    </source>
</reference>
<protein>
    <recommendedName>
        <fullName evidence="9">Adenosylmethionine-8-amino-7-oxononanoate aminotransferase</fullName>
        <ecNumber evidence="9">2.6.1.62</ecNumber>
    </recommendedName>
    <alternativeName>
        <fullName evidence="9">7,8-diamino-pelargonic acid aminotransferase</fullName>
        <shortName evidence="9">DAPA AT</shortName>
        <shortName evidence="9">DAPA aminotransferase</shortName>
    </alternativeName>
    <alternativeName>
        <fullName evidence="9">7,8-diaminononanoate synthase</fullName>
        <shortName evidence="9">DANS</shortName>
    </alternativeName>
    <alternativeName>
        <fullName evidence="9">Diaminopelargonic acid synthase</fullName>
    </alternativeName>
</protein>
<comment type="cofactor">
    <cofactor evidence="1 9">
        <name>pyridoxal 5'-phosphate</name>
        <dbReference type="ChEBI" id="CHEBI:597326"/>
    </cofactor>
</comment>
<keyword evidence="11" id="KW-1185">Reference proteome</keyword>
<feature type="binding site" evidence="9">
    <location>
        <begin position="304"/>
        <end position="305"/>
    </location>
    <ligand>
        <name>pyridoxal 5'-phosphate</name>
        <dbReference type="ChEBI" id="CHEBI:597326"/>
    </ligand>
</feature>
<evidence type="ECO:0000313" key="10">
    <source>
        <dbReference type="EMBL" id="MCE8019743.1"/>
    </source>
</evidence>
<comment type="similarity">
    <text evidence="9">Belongs to the class-III pyridoxal-phosphate-dependent aminotransferase family. BioA subfamily.</text>
</comment>
<dbReference type="EMBL" id="JABFTT010000004">
    <property type="protein sequence ID" value="MCE8019743.1"/>
    <property type="molecule type" value="Genomic_DNA"/>
</dbReference>
<dbReference type="GO" id="GO:0004015">
    <property type="term" value="F:adenosylmethionine-8-amino-7-oxononanoate transaminase activity"/>
    <property type="evidence" value="ECO:0007669"/>
    <property type="project" value="UniProtKB-EC"/>
</dbReference>
<feature type="binding site" evidence="9">
    <location>
        <begin position="104"/>
        <end position="105"/>
    </location>
    <ligand>
        <name>pyridoxal 5'-phosphate</name>
        <dbReference type="ChEBI" id="CHEBI:597326"/>
    </ligand>
</feature>
<dbReference type="Pfam" id="PF00202">
    <property type="entry name" value="Aminotran_3"/>
    <property type="match status" value="1"/>
</dbReference>
<dbReference type="PIRSF" id="PIRSF000521">
    <property type="entry name" value="Transaminase_4ab_Lys_Orn"/>
    <property type="match status" value="1"/>
</dbReference>
<dbReference type="InterPro" id="IPR049704">
    <property type="entry name" value="Aminotrans_3_PPA_site"/>
</dbReference>
<feature type="binding site" evidence="9">
    <location>
        <position position="269"/>
    </location>
    <ligand>
        <name>substrate</name>
    </ligand>
</feature>
<feature type="binding site" evidence="9">
    <location>
        <position position="390"/>
    </location>
    <ligand>
        <name>substrate</name>
    </ligand>
</feature>
<dbReference type="InterPro" id="IPR015424">
    <property type="entry name" value="PyrdxlP-dep_Trfase"/>
</dbReference>
<sequence length="422" mass="46472">MTSPVWHPYTHLLTQQAAPKVVGGEGPRFTLESGETLLDATCSWWCMIHGYAHPRLVNAIKEQADVLCHVMLGGLIHEPAERLARELVRITPTGLNHVFFSDSGSVGMEVAMKMAVQYHHLRGKPEKHRMLSLMKAYHGDTSGCMAVCDPEEGMHSLFSGYLPRHHFAPAPRAPYDAGSDEVARDLAALRSVLERHHQDIAALLMEPLLQAAGGLNMTSPLYLKGARELCDEYDVLLVFDEVATGFGRTGRLFAADHAGATPDIMVLSKGLTGGYLGHAATLATDRVHDTFIGKSPLHAFMHGPTFMGNPLACRVALESLAVFEEENYLEKIVALNRVLCEALLDDEALRHHPQVADVRVQGATAVIEVTDAAHLEGAAAFARDRGVWLRPFGRWLYTMPAYITSEADMRLITHTMKAWFLK</sequence>
<evidence type="ECO:0000256" key="7">
    <source>
        <dbReference type="ARBA" id="ARBA00022898"/>
    </source>
</evidence>
<dbReference type="Proteomes" id="UP001320122">
    <property type="component" value="Unassembled WGS sequence"/>
</dbReference>
<name>A0ABS9ACU5_9GAMM</name>
<evidence type="ECO:0000256" key="8">
    <source>
        <dbReference type="ARBA" id="ARBA00048449"/>
    </source>
</evidence>
<dbReference type="RefSeq" id="WP_234273119.1">
    <property type="nucleotide sequence ID" value="NZ_JABFTT010000004.1"/>
</dbReference>
<keyword evidence="5 9" id="KW-0949">S-adenosyl-L-methionine</keyword>
<feature type="site" description="Participates in the substrate recognition with KAPA and in a stacking interaction with the adenine ring of SAM" evidence="9">
    <location>
        <position position="9"/>
    </location>
</feature>
<dbReference type="EC" id="2.6.1.62" evidence="9"/>
<evidence type="ECO:0000313" key="11">
    <source>
        <dbReference type="Proteomes" id="UP001320122"/>
    </source>
</evidence>
<evidence type="ECO:0000256" key="6">
    <source>
        <dbReference type="ARBA" id="ARBA00022756"/>
    </source>
</evidence>
<dbReference type="Gene3D" id="3.90.1150.10">
    <property type="entry name" value="Aspartate Aminotransferase, domain 1"/>
    <property type="match status" value="1"/>
</dbReference>
<feature type="binding site" evidence="9">
    <location>
        <position position="44"/>
    </location>
    <ligand>
        <name>substrate</name>
    </ligand>
</feature>
<dbReference type="Gene3D" id="3.40.640.10">
    <property type="entry name" value="Type I PLP-dependent aspartate aminotransferase-like (Major domain)"/>
    <property type="match status" value="1"/>
</dbReference>
<keyword evidence="4 9" id="KW-0808">Transferase</keyword>
<proteinExistence type="inferred from homology"/>
<dbReference type="CDD" id="cd00610">
    <property type="entry name" value="OAT_like"/>
    <property type="match status" value="1"/>
</dbReference>
<evidence type="ECO:0000256" key="5">
    <source>
        <dbReference type="ARBA" id="ARBA00022691"/>
    </source>
</evidence>
<dbReference type="InterPro" id="IPR005815">
    <property type="entry name" value="BioA"/>
</dbReference>
<evidence type="ECO:0000256" key="1">
    <source>
        <dbReference type="ARBA" id="ARBA00001933"/>
    </source>
</evidence>
<dbReference type="PANTHER" id="PTHR42684">
    <property type="entry name" value="ADENOSYLMETHIONINE-8-AMINO-7-OXONONANOATE AMINOTRANSFERASE"/>
    <property type="match status" value="1"/>
</dbReference>
<gene>
    <name evidence="9 10" type="primary">bioA</name>
    <name evidence="10" type="ORF">HOP51_06370</name>
</gene>
<feature type="modified residue" description="N6-(pyridoxal phosphate)lysine" evidence="9">
    <location>
        <position position="269"/>
    </location>
</feature>
<dbReference type="NCBIfam" id="TIGR00508">
    <property type="entry name" value="bioA"/>
    <property type="match status" value="1"/>
</dbReference>
<evidence type="ECO:0000256" key="3">
    <source>
        <dbReference type="ARBA" id="ARBA00022576"/>
    </source>
</evidence>
<dbReference type="InterPro" id="IPR015421">
    <property type="entry name" value="PyrdxlP-dep_Trfase_major"/>
</dbReference>
<feature type="binding site" evidence="9">
    <location>
        <position position="303"/>
    </location>
    <ligand>
        <name>substrate</name>
    </ligand>
</feature>
<comment type="function">
    <text evidence="9">Catalyzes the transfer of the alpha-amino group from S-adenosyl-L-methionine (SAM) to 7-keto-8-aminopelargonic acid (KAPA) to form 7,8-diaminopelargonic acid (DAPA). It is the only aminotransferase known to utilize SAM as an amino donor.</text>
</comment>